<gene>
    <name evidence="2" type="ORF">NDU88_005093</name>
</gene>
<organism evidence="2 3">
    <name type="scientific">Pleurodeles waltl</name>
    <name type="common">Iberian ribbed newt</name>
    <dbReference type="NCBI Taxonomy" id="8319"/>
    <lineage>
        <taxon>Eukaryota</taxon>
        <taxon>Metazoa</taxon>
        <taxon>Chordata</taxon>
        <taxon>Craniata</taxon>
        <taxon>Vertebrata</taxon>
        <taxon>Euteleostomi</taxon>
        <taxon>Amphibia</taxon>
        <taxon>Batrachia</taxon>
        <taxon>Caudata</taxon>
        <taxon>Salamandroidea</taxon>
        <taxon>Salamandridae</taxon>
        <taxon>Pleurodelinae</taxon>
        <taxon>Pleurodeles</taxon>
    </lineage>
</organism>
<name>A0AAV7TT18_PLEWA</name>
<evidence type="ECO:0000313" key="3">
    <source>
        <dbReference type="Proteomes" id="UP001066276"/>
    </source>
</evidence>
<dbReference type="AlphaFoldDB" id="A0AAV7TT18"/>
<feature type="compositionally biased region" description="Polar residues" evidence="1">
    <location>
        <begin position="33"/>
        <end position="43"/>
    </location>
</feature>
<comment type="caution">
    <text evidence="2">The sequence shown here is derived from an EMBL/GenBank/DDBJ whole genome shotgun (WGS) entry which is preliminary data.</text>
</comment>
<proteinExistence type="predicted"/>
<evidence type="ECO:0000313" key="2">
    <source>
        <dbReference type="EMBL" id="KAJ1179860.1"/>
    </source>
</evidence>
<dbReference type="EMBL" id="JANPWB010000006">
    <property type="protein sequence ID" value="KAJ1179860.1"/>
    <property type="molecule type" value="Genomic_DNA"/>
</dbReference>
<keyword evidence="3" id="KW-1185">Reference proteome</keyword>
<sequence length="94" mass="10067">MRPAAKSLGGAVPPQTPTTIGRGGPGSCPYLARNQQNPISATHGSGHAKSLKGAVPTPNTKDQWARGAWFLPLPRKKSAESNKRDPWQRARKES</sequence>
<dbReference type="Proteomes" id="UP001066276">
    <property type="component" value="Chromosome 3_2"/>
</dbReference>
<accession>A0AAV7TT18</accession>
<protein>
    <submittedName>
        <fullName evidence="2">Uncharacterized protein</fullName>
    </submittedName>
</protein>
<reference evidence="2" key="1">
    <citation type="journal article" date="2022" name="bioRxiv">
        <title>Sequencing and chromosome-scale assembly of the giantPleurodeles waltlgenome.</title>
        <authorList>
            <person name="Brown T."/>
            <person name="Elewa A."/>
            <person name="Iarovenko S."/>
            <person name="Subramanian E."/>
            <person name="Araus A.J."/>
            <person name="Petzold A."/>
            <person name="Susuki M."/>
            <person name="Suzuki K.-i.T."/>
            <person name="Hayashi T."/>
            <person name="Toyoda A."/>
            <person name="Oliveira C."/>
            <person name="Osipova E."/>
            <person name="Leigh N.D."/>
            <person name="Simon A."/>
            <person name="Yun M.H."/>
        </authorList>
    </citation>
    <scope>NUCLEOTIDE SEQUENCE</scope>
    <source>
        <strain evidence="2">20211129_DDA</strain>
        <tissue evidence="2">Liver</tissue>
    </source>
</reference>
<feature type="compositionally biased region" description="Basic and acidic residues" evidence="1">
    <location>
        <begin position="77"/>
        <end position="94"/>
    </location>
</feature>
<feature type="region of interest" description="Disordered" evidence="1">
    <location>
        <begin position="1"/>
        <end position="94"/>
    </location>
</feature>
<evidence type="ECO:0000256" key="1">
    <source>
        <dbReference type="SAM" id="MobiDB-lite"/>
    </source>
</evidence>